<comment type="caution">
    <text evidence="2">The sequence shown here is derived from an EMBL/GenBank/DDBJ whole genome shotgun (WGS) entry which is preliminary data.</text>
</comment>
<sequence>MEEFRRRYGMSAEAAASLPPPAPPAAASSSGGGGGGCAAAGEPACARAELRVGRRSVYMTEAAAAALEAMRRGRLDGAARLLQRAWRRRGRRLRRDAPALAASAAPAVTSPSPPSPPPPRGAKRRAYRIVYRGDRIVSRRPLAKVPIHFHTRKTCLPFSHTVPFCELPQGLVDALS</sequence>
<dbReference type="AlphaFoldDB" id="A0AAN9WGB7"/>
<keyword evidence="3" id="KW-1185">Reference proteome</keyword>
<protein>
    <submittedName>
        <fullName evidence="2">Uncharacterized protein</fullName>
    </submittedName>
</protein>
<name>A0AAN9WGB7_9ORTH</name>
<evidence type="ECO:0000313" key="3">
    <source>
        <dbReference type="Proteomes" id="UP001378592"/>
    </source>
</evidence>
<gene>
    <name evidence="2" type="ORF">R5R35_002402</name>
</gene>
<evidence type="ECO:0000313" key="2">
    <source>
        <dbReference type="EMBL" id="KAK7871158.1"/>
    </source>
</evidence>
<feature type="region of interest" description="Disordered" evidence="1">
    <location>
        <begin position="1"/>
        <end position="41"/>
    </location>
</feature>
<proteinExistence type="predicted"/>
<reference evidence="2 3" key="1">
    <citation type="submission" date="2024-03" db="EMBL/GenBank/DDBJ databases">
        <title>The genome assembly and annotation of the cricket Gryllus longicercus Weissman &amp; Gray.</title>
        <authorList>
            <person name="Szrajer S."/>
            <person name="Gray D."/>
            <person name="Ylla G."/>
        </authorList>
    </citation>
    <scope>NUCLEOTIDE SEQUENCE [LARGE SCALE GENOMIC DNA]</scope>
    <source>
        <strain evidence="2">DAG 2021-001</strain>
        <tissue evidence="2">Whole body minus gut</tissue>
    </source>
</reference>
<feature type="compositionally biased region" description="Pro residues" evidence="1">
    <location>
        <begin position="111"/>
        <end position="120"/>
    </location>
</feature>
<dbReference type="EMBL" id="JAZDUA010000043">
    <property type="protein sequence ID" value="KAK7871158.1"/>
    <property type="molecule type" value="Genomic_DNA"/>
</dbReference>
<accession>A0AAN9WGB7</accession>
<evidence type="ECO:0000256" key="1">
    <source>
        <dbReference type="SAM" id="MobiDB-lite"/>
    </source>
</evidence>
<organism evidence="2 3">
    <name type="scientific">Gryllus longicercus</name>
    <dbReference type="NCBI Taxonomy" id="2509291"/>
    <lineage>
        <taxon>Eukaryota</taxon>
        <taxon>Metazoa</taxon>
        <taxon>Ecdysozoa</taxon>
        <taxon>Arthropoda</taxon>
        <taxon>Hexapoda</taxon>
        <taxon>Insecta</taxon>
        <taxon>Pterygota</taxon>
        <taxon>Neoptera</taxon>
        <taxon>Polyneoptera</taxon>
        <taxon>Orthoptera</taxon>
        <taxon>Ensifera</taxon>
        <taxon>Gryllidea</taxon>
        <taxon>Grylloidea</taxon>
        <taxon>Gryllidae</taxon>
        <taxon>Gryllinae</taxon>
        <taxon>Gryllus</taxon>
    </lineage>
</organism>
<feature type="region of interest" description="Disordered" evidence="1">
    <location>
        <begin position="91"/>
        <end position="123"/>
    </location>
</feature>
<feature type="compositionally biased region" description="Low complexity" evidence="1">
    <location>
        <begin position="98"/>
        <end position="110"/>
    </location>
</feature>
<dbReference type="Proteomes" id="UP001378592">
    <property type="component" value="Unassembled WGS sequence"/>
</dbReference>